<organism evidence="2 3">
    <name type="scientific">Rotaria sordida</name>
    <dbReference type="NCBI Taxonomy" id="392033"/>
    <lineage>
        <taxon>Eukaryota</taxon>
        <taxon>Metazoa</taxon>
        <taxon>Spiralia</taxon>
        <taxon>Gnathifera</taxon>
        <taxon>Rotifera</taxon>
        <taxon>Eurotatoria</taxon>
        <taxon>Bdelloidea</taxon>
        <taxon>Philodinida</taxon>
        <taxon>Philodinidae</taxon>
        <taxon>Rotaria</taxon>
    </lineage>
</organism>
<evidence type="ECO:0000313" key="2">
    <source>
        <dbReference type="EMBL" id="CAF1132747.1"/>
    </source>
</evidence>
<dbReference type="EMBL" id="CAJNOT010001035">
    <property type="protein sequence ID" value="CAF1132747.1"/>
    <property type="molecule type" value="Genomic_DNA"/>
</dbReference>
<feature type="region of interest" description="Disordered" evidence="1">
    <location>
        <begin position="1"/>
        <end position="22"/>
    </location>
</feature>
<gene>
    <name evidence="2" type="ORF">ZHD862_LOCUS19226</name>
</gene>
<proteinExistence type="predicted"/>
<dbReference type="Proteomes" id="UP000663864">
    <property type="component" value="Unassembled WGS sequence"/>
</dbReference>
<feature type="compositionally biased region" description="Polar residues" evidence="1">
    <location>
        <begin position="1"/>
        <end position="14"/>
    </location>
</feature>
<feature type="region of interest" description="Disordered" evidence="1">
    <location>
        <begin position="53"/>
        <end position="79"/>
    </location>
</feature>
<name>A0A814RGT3_9BILA</name>
<reference evidence="2" key="1">
    <citation type="submission" date="2021-02" db="EMBL/GenBank/DDBJ databases">
        <authorList>
            <person name="Nowell W R."/>
        </authorList>
    </citation>
    <scope>NUCLEOTIDE SEQUENCE</scope>
</reference>
<accession>A0A814RGT3</accession>
<dbReference type="AlphaFoldDB" id="A0A814RGT3"/>
<feature type="compositionally biased region" description="Pro residues" evidence="1">
    <location>
        <begin position="54"/>
        <end position="66"/>
    </location>
</feature>
<sequence>MSLRNIQRSPSMIFTSDEEADEKNDTLMDTEFSTPMAQHVHSDVIQTNERQLVLPPPPPPLRPLPSTPIRSSARRQRTTTITTTTTTARAQEIELVDLVTPKKSLTIHCQSDYLPRTIHFFNQQRLSILPKFPTTSNTTNIHLLLANVPTAQLSSEELARRQTGQYKPLFTISNYDPSVTSLMVNNYYTYFGPILEHFKVDVAILDYNYGLLKNYLKLYRSARQRILSADKLSEDHFYLSDTEFPQLFEFFLQMDVDLFYMKTCSFRDAQPRSIAEGIFCSNIPDCLYTMSKCGDCNLCQQSNDINYRQQAPVLFNRYERHRFVNGYESILNCPATCHTKNYIYVLTCVCGQFEFISETKFALDVRLRGHRFIGNNLIRKFLVGENNLKHIQLTEEQSTSLYKENMLLYQHSMQCSAAIQMFLNRNEDYWRFVPLSNDQANQDNARYHNMRATTATTTTTTKTNIRPNQTIEKYLHNIRKPPQGYKFSKRQIEQQIEFFEKNMIKNPFYEQIDIYHAAIIAVLPANTSDLFRQIFHSLFVTHTEAKLNVLGHVVDRTEYMNVRHGIWCANLVRHSN</sequence>
<comment type="caution">
    <text evidence="2">The sequence shown here is derived from an EMBL/GenBank/DDBJ whole genome shotgun (WGS) entry which is preliminary data.</text>
</comment>
<evidence type="ECO:0000256" key="1">
    <source>
        <dbReference type="SAM" id="MobiDB-lite"/>
    </source>
</evidence>
<protein>
    <submittedName>
        <fullName evidence="2">Uncharacterized protein</fullName>
    </submittedName>
</protein>
<evidence type="ECO:0000313" key="3">
    <source>
        <dbReference type="Proteomes" id="UP000663864"/>
    </source>
</evidence>